<feature type="transmembrane region" description="Helical" evidence="3">
    <location>
        <begin position="6"/>
        <end position="25"/>
    </location>
</feature>
<dbReference type="PANTHER" id="PTHR35089">
    <property type="entry name" value="CHAPERONE PROTEIN SKP"/>
    <property type="match status" value="1"/>
</dbReference>
<dbReference type="RefSeq" id="WP_079689394.1">
    <property type="nucleotide sequence ID" value="NZ_FUZU01000004.1"/>
</dbReference>
<dbReference type="OrthoDB" id="1145062at2"/>
<keyword evidence="3" id="KW-1133">Transmembrane helix</keyword>
<proteinExistence type="inferred from homology"/>
<dbReference type="EMBL" id="FUZU01000004">
    <property type="protein sequence ID" value="SKC85194.1"/>
    <property type="molecule type" value="Genomic_DNA"/>
</dbReference>
<dbReference type="SMART" id="SM00935">
    <property type="entry name" value="OmpH"/>
    <property type="match status" value="1"/>
</dbReference>
<dbReference type="Gene3D" id="3.30.910.20">
    <property type="entry name" value="Skp domain"/>
    <property type="match status" value="1"/>
</dbReference>
<organism evidence="4 5">
    <name type="scientific">Ohtaekwangia koreensis</name>
    <dbReference type="NCBI Taxonomy" id="688867"/>
    <lineage>
        <taxon>Bacteria</taxon>
        <taxon>Pseudomonadati</taxon>
        <taxon>Bacteroidota</taxon>
        <taxon>Cytophagia</taxon>
        <taxon>Cytophagales</taxon>
        <taxon>Fulvivirgaceae</taxon>
        <taxon>Ohtaekwangia</taxon>
    </lineage>
</organism>
<dbReference type="AlphaFoldDB" id="A0A1T5MB29"/>
<dbReference type="InterPro" id="IPR024930">
    <property type="entry name" value="Skp_dom_sf"/>
</dbReference>
<reference evidence="4 5" key="1">
    <citation type="submission" date="2017-02" db="EMBL/GenBank/DDBJ databases">
        <authorList>
            <person name="Peterson S.W."/>
        </authorList>
    </citation>
    <scope>NUCLEOTIDE SEQUENCE [LARGE SCALE GENOMIC DNA]</scope>
    <source>
        <strain evidence="4 5">DSM 25262</strain>
    </source>
</reference>
<dbReference type="STRING" id="688867.SAMN05660236_4860"/>
<gene>
    <name evidence="4" type="ORF">SAMN05660236_4860</name>
</gene>
<evidence type="ECO:0000313" key="4">
    <source>
        <dbReference type="EMBL" id="SKC85194.1"/>
    </source>
</evidence>
<dbReference type="InterPro" id="IPR005632">
    <property type="entry name" value="Chaperone_Skp"/>
</dbReference>
<evidence type="ECO:0000313" key="5">
    <source>
        <dbReference type="Proteomes" id="UP000190961"/>
    </source>
</evidence>
<accession>A0A1T5MB29</accession>
<protein>
    <submittedName>
        <fullName evidence="4">Periplasmic chaperone for outer membrane proteins Skp</fullName>
    </submittedName>
</protein>
<evidence type="ECO:0000256" key="2">
    <source>
        <dbReference type="ARBA" id="ARBA00022729"/>
    </source>
</evidence>
<keyword evidence="3" id="KW-0472">Membrane</keyword>
<keyword evidence="3" id="KW-0812">Transmembrane</keyword>
<dbReference type="Pfam" id="PF03938">
    <property type="entry name" value="OmpH"/>
    <property type="match status" value="1"/>
</dbReference>
<dbReference type="GO" id="GO:0005829">
    <property type="term" value="C:cytosol"/>
    <property type="evidence" value="ECO:0007669"/>
    <property type="project" value="TreeGrafter"/>
</dbReference>
<evidence type="ECO:0000256" key="1">
    <source>
        <dbReference type="ARBA" id="ARBA00009091"/>
    </source>
</evidence>
<dbReference type="PANTHER" id="PTHR35089:SF1">
    <property type="entry name" value="CHAPERONE PROTEIN SKP"/>
    <property type="match status" value="1"/>
</dbReference>
<sequence length="181" mass="20505">MLQRILLIIGILNLLAIISISAVIYTRDSKVAYVDSSKLLNNYKGMKAARAAYQTKVTAWKANVDTLSIEVQNLISRYERESKTMTKKERSLSEELIRNKQKQFADYQNALNLQAQQEDAKLTSEVVIQINAYLKKYGTEKNFKIILAATEYGNLAFADESLDITEDVLAGLNGQYNNEKQ</sequence>
<dbReference type="Proteomes" id="UP000190961">
    <property type="component" value="Unassembled WGS sequence"/>
</dbReference>
<dbReference type="SUPFAM" id="SSF111384">
    <property type="entry name" value="OmpH-like"/>
    <property type="match status" value="1"/>
</dbReference>
<keyword evidence="5" id="KW-1185">Reference proteome</keyword>
<dbReference type="GO" id="GO:0051082">
    <property type="term" value="F:unfolded protein binding"/>
    <property type="evidence" value="ECO:0007669"/>
    <property type="project" value="InterPro"/>
</dbReference>
<keyword evidence="2" id="KW-0732">Signal</keyword>
<name>A0A1T5MB29_9BACT</name>
<comment type="similarity">
    <text evidence="1">Belongs to the Skp family.</text>
</comment>
<dbReference type="GO" id="GO:0050821">
    <property type="term" value="P:protein stabilization"/>
    <property type="evidence" value="ECO:0007669"/>
    <property type="project" value="TreeGrafter"/>
</dbReference>
<evidence type="ECO:0000256" key="3">
    <source>
        <dbReference type="SAM" id="Phobius"/>
    </source>
</evidence>